<reference evidence="9 10" key="1">
    <citation type="submission" date="2019-05" db="EMBL/GenBank/DDBJ databases">
        <authorList>
            <person name="Lee S.D."/>
        </authorList>
    </citation>
    <scope>NUCLEOTIDE SEQUENCE [LARGE SCALE GENOMIC DNA]</scope>
    <source>
        <strain evidence="9 10">C5-26</strain>
    </source>
</reference>
<protein>
    <submittedName>
        <fullName evidence="9">AI-2E family transporter</fullName>
    </submittedName>
</protein>
<dbReference type="OrthoDB" id="9784366at2"/>
<keyword evidence="5 8" id="KW-0812">Transmembrane</keyword>
<proteinExistence type="inferred from homology"/>
<feature type="transmembrane region" description="Helical" evidence="8">
    <location>
        <begin position="12"/>
        <end position="31"/>
    </location>
</feature>
<reference evidence="9 10" key="2">
    <citation type="submission" date="2019-08" db="EMBL/GenBank/DDBJ databases">
        <title>Jejuicoccus antrihumi gen. nov., sp. nov., a new member of the family Dermacoccaceae isolated from a cave.</title>
        <authorList>
            <person name="Schumann P."/>
            <person name="Kim I.S."/>
        </authorList>
    </citation>
    <scope>NUCLEOTIDE SEQUENCE [LARGE SCALE GENOMIC DNA]</scope>
    <source>
        <strain evidence="9 10">C5-26</strain>
    </source>
</reference>
<dbReference type="GO" id="GO:0055085">
    <property type="term" value="P:transmembrane transport"/>
    <property type="evidence" value="ECO:0007669"/>
    <property type="project" value="TreeGrafter"/>
</dbReference>
<dbReference type="Pfam" id="PF01594">
    <property type="entry name" value="AI-2E_transport"/>
    <property type="match status" value="1"/>
</dbReference>
<feature type="transmembrane region" description="Helical" evidence="8">
    <location>
        <begin position="70"/>
        <end position="92"/>
    </location>
</feature>
<keyword evidence="6 8" id="KW-1133">Transmembrane helix</keyword>
<gene>
    <name evidence="9" type="ORF">FGL98_02225</name>
</gene>
<comment type="caution">
    <text evidence="9">The sequence shown here is derived from an EMBL/GenBank/DDBJ whole genome shotgun (WGS) entry which is preliminary data.</text>
</comment>
<dbReference type="EMBL" id="VCQV01000002">
    <property type="protein sequence ID" value="TWP38703.1"/>
    <property type="molecule type" value="Genomic_DNA"/>
</dbReference>
<feature type="transmembrane region" description="Helical" evidence="8">
    <location>
        <begin position="324"/>
        <end position="344"/>
    </location>
</feature>
<evidence type="ECO:0000256" key="5">
    <source>
        <dbReference type="ARBA" id="ARBA00022692"/>
    </source>
</evidence>
<name>A0A563E8X4_9MICO</name>
<evidence type="ECO:0000256" key="1">
    <source>
        <dbReference type="ARBA" id="ARBA00004651"/>
    </source>
</evidence>
<feature type="transmembrane region" description="Helical" evidence="8">
    <location>
        <begin position="37"/>
        <end position="58"/>
    </location>
</feature>
<evidence type="ECO:0000256" key="6">
    <source>
        <dbReference type="ARBA" id="ARBA00022989"/>
    </source>
</evidence>
<sequence>MDRSKVISHGLRWTASWSLRTIVILAALWGVLQVLTFFWSALLPVALALVVSTVLWPLARWLRSKGFPPALAAVASMVGVFLVIGGLIAAIAPSVSSQWSNLTDKAISGVDQVQTWLQGPPFHVSHHQINSFGQTITDKIQQSGNQIASGVFSGVSVAGHVLIDLIVTLVLTFFFIKDGPRFLPWLRLITGRHAGAHLTEALSRAYATLGGFIRTQAIVSAVDSTCIFIGLVVLGVPLAAPLAIITFFGGFIPIVGAFVAGVLAVLVALVTKSVTTAIIVLIIIVLVQQLEGHILSPLLQSRSMSLHPALVLLSIALGGDEFGIMGAFFAVPVVAIVAVLLRYLGEQIDLRTGDLQLVEVESMTPEGQYAAASSVRRGLEMRAHDRSD</sequence>
<evidence type="ECO:0000256" key="3">
    <source>
        <dbReference type="ARBA" id="ARBA00022448"/>
    </source>
</evidence>
<evidence type="ECO:0000256" key="8">
    <source>
        <dbReference type="SAM" id="Phobius"/>
    </source>
</evidence>
<dbReference type="GO" id="GO:0005886">
    <property type="term" value="C:plasma membrane"/>
    <property type="evidence" value="ECO:0007669"/>
    <property type="project" value="UniProtKB-SubCell"/>
</dbReference>
<keyword evidence="3" id="KW-0813">Transport</keyword>
<feature type="transmembrane region" description="Helical" evidence="8">
    <location>
        <begin position="226"/>
        <end position="248"/>
    </location>
</feature>
<dbReference type="PANTHER" id="PTHR21716">
    <property type="entry name" value="TRANSMEMBRANE PROTEIN"/>
    <property type="match status" value="1"/>
</dbReference>
<keyword evidence="10" id="KW-1185">Reference proteome</keyword>
<keyword evidence="4" id="KW-1003">Cell membrane</keyword>
<accession>A0A563E8X4</accession>
<keyword evidence="7 8" id="KW-0472">Membrane</keyword>
<feature type="transmembrane region" description="Helical" evidence="8">
    <location>
        <begin position="254"/>
        <end position="287"/>
    </location>
</feature>
<feature type="transmembrane region" description="Helical" evidence="8">
    <location>
        <begin position="157"/>
        <end position="176"/>
    </location>
</feature>
<evidence type="ECO:0000313" key="10">
    <source>
        <dbReference type="Proteomes" id="UP000320244"/>
    </source>
</evidence>
<dbReference type="InterPro" id="IPR002549">
    <property type="entry name" value="AI-2E-like"/>
</dbReference>
<evidence type="ECO:0000313" key="9">
    <source>
        <dbReference type="EMBL" id="TWP38703.1"/>
    </source>
</evidence>
<dbReference type="PANTHER" id="PTHR21716:SF53">
    <property type="entry name" value="PERMEASE PERM-RELATED"/>
    <property type="match status" value="1"/>
</dbReference>
<dbReference type="Proteomes" id="UP000320244">
    <property type="component" value="Unassembled WGS sequence"/>
</dbReference>
<comment type="subcellular location">
    <subcellularLocation>
        <location evidence="1">Cell membrane</location>
        <topology evidence="1">Multi-pass membrane protein</topology>
    </subcellularLocation>
</comment>
<evidence type="ECO:0000256" key="4">
    <source>
        <dbReference type="ARBA" id="ARBA00022475"/>
    </source>
</evidence>
<organism evidence="9 10">
    <name type="scientific">Leekyejoonella antrihumi</name>
    <dbReference type="NCBI Taxonomy" id="1660198"/>
    <lineage>
        <taxon>Bacteria</taxon>
        <taxon>Bacillati</taxon>
        <taxon>Actinomycetota</taxon>
        <taxon>Actinomycetes</taxon>
        <taxon>Micrococcales</taxon>
        <taxon>Dermacoccaceae</taxon>
        <taxon>Leekyejoonella</taxon>
    </lineage>
</organism>
<dbReference type="AlphaFoldDB" id="A0A563E8X4"/>
<comment type="similarity">
    <text evidence="2">Belongs to the autoinducer-2 exporter (AI-2E) (TC 2.A.86) family.</text>
</comment>
<evidence type="ECO:0000256" key="7">
    <source>
        <dbReference type="ARBA" id="ARBA00023136"/>
    </source>
</evidence>
<evidence type="ECO:0000256" key="2">
    <source>
        <dbReference type="ARBA" id="ARBA00009773"/>
    </source>
</evidence>